<dbReference type="InterPro" id="IPR001647">
    <property type="entry name" value="HTH_TetR"/>
</dbReference>
<dbReference type="RefSeq" id="WP_419177384.1">
    <property type="nucleotide sequence ID" value="NZ_CP023704.1"/>
</dbReference>
<sequence length="59" mass="7028">MENIDFNKITITDIVNISNLNRGTFYKHYQTKEELLGDLIEEVLEDLIRSYLCNFRIDC</sequence>
<gene>
    <name evidence="5" type="ORF">B4167_2971</name>
</gene>
<name>A0ABD4A6R7_9BACI</name>
<organism evidence="5 6">
    <name type="scientific">Caldibacillus thermoamylovorans</name>
    <dbReference type="NCBI Taxonomy" id="35841"/>
    <lineage>
        <taxon>Bacteria</taxon>
        <taxon>Bacillati</taxon>
        <taxon>Bacillota</taxon>
        <taxon>Bacilli</taxon>
        <taxon>Bacillales</taxon>
        <taxon>Bacillaceae</taxon>
        <taxon>Caldibacillus</taxon>
    </lineage>
</organism>
<dbReference type="InterPro" id="IPR009057">
    <property type="entry name" value="Homeodomain-like_sf"/>
</dbReference>
<evidence type="ECO:0000313" key="6">
    <source>
        <dbReference type="Proteomes" id="UP000032076"/>
    </source>
</evidence>
<dbReference type="SUPFAM" id="SSF46689">
    <property type="entry name" value="Homeodomain-like"/>
    <property type="match status" value="1"/>
</dbReference>
<feature type="domain" description="HTH tetR-type" evidence="4">
    <location>
        <begin position="1"/>
        <end position="47"/>
    </location>
</feature>
<dbReference type="Gene3D" id="1.10.357.10">
    <property type="entry name" value="Tetracycline Repressor, domain 2"/>
    <property type="match status" value="1"/>
</dbReference>
<dbReference type="GO" id="GO:0003677">
    <property type="term" value="F:DNA binding"/>
    <property type="evidence" value="ECO:0007669"/>
    <property type="project" value="UniProtKB-UniRule"/>
</dbReference>
<comment type="caution">
    <text evidence="5">The sequence shown here is derived from an EMBL/GenBank/DDBJ whole genome shotgun (WGS) entry which is preliminary data.</text>
</comment>
<keyword evidence="2 3" id="KW-0238">DNA-binding</keyword>
<accession>A0ABD4A6R7</accession>
<evidence type="ECO:0000256" key="2">
    <source>
        <dbReference type="ARBA" id="ARBA00023125"/>
    </source>
</evidence>
<dbReference type="PROSITE" id="PS50977">
    <property type="entry name" value="HTH_TETR_2"/>
    <property type="match status" value="1"/>
</dbReference>
<evidence type="ECO:0000313" key="5">
    <source>
        <dbReference type="EMBL" id="KIO72558.1"/>
    </source>
</evidence>
<dbReference type="Proteomes" id="UP000032076">
    <property type="component" value="Unassembled WGS sequence"/>
</dbReference>
<dbReference type="PANTHER" id="PTHR43479">
    <property type="entry name" value="ACREF/ENVCD OPERON REPRESSOR-RELATED"/>
    <property type="match status" value="1"/>
</dbReference>
<protein>
    <recommendedName>
        <fullName evidence="4">HTH tetR-type domain-containing protein</fullName>
    </recommendedName>
</protein>
<feature type="DNA-binding region" description="H-T-H motif" evidence="3">
    <location>
        <begin position="10"/>
        <end position="29"/>
    </location>
</feature>
<evidence type="ECO:0000256" key="3">
    <source>
        <dbReference type="PROSITE-ProRule" id="PRU00335"/>
    </source>
</evidence>
<evidence type="ECO:0000256" key="1">
    <source>
        <dbReference type="ARBA" id="ARBA00022491"/>
    </source>
</evidence>
<evidence type="ECO:0000259" key="4">
    <source>
        <dbReference type="PROSITE" id="PS50977"/>
    </source>
</evidence>
<dbReference type="EMBL" id="JXLU01000093">
    <property type="protein sequence ID" value="KIO72558.1"/>
    <property type="molecule type" value="Genomic_DNA"/>
</dbReference>
<dbReference type="Pfam" id="PF00440">
    <property type="entry name" value="TetR_N"/>
    <property type="match status" value="1"/>
</dbReference>
<keyword evidence="1" id="KW-0678">Repressor</keyword>
<proteinExistence type="predicted"/>
<dbReference type="InterPro" id="IPR050624">
    <property type="entry name" value="HTH-type_Tx_Regulator"/>
</dbReference>
<dbReference type="PANTHER" id="PTHR43479:SF7">
    <property type="entry name" value="TETR-FAMILY TRANSCRIPTIONAL REGULATOR"/>
    <property type="match status" value="1"/>
</dbReference>
<reference evidence="5 6" key="1">
    <citation type="submission" date="2015-01" db="EMBL/GenBank/DDBJ databases">
        <title>Draft Genome Sequences of Four Bacillus thermoamylovorans Strains, Isolated From Food Products.</title>
        <authorList>
            <person name="Krawcyk A.O."/>
            <person name="Berendsen E.M."/>
            <person name="Eijlander R.T."/>
            <person name="de Jong A."/>
            <person name="Wells-Bennik M."/>
            <person name="Kuipers O.P."/>
        </authorList>
    </citation>
    <scope>NUCLEOTIDE SEQUENCE [LARGE SCALE GENOMIC DNA]</scope>
    <source>
        <strain evidence="5 6">B4167</strain>
    </source>
</reference>
<dbReference type="AlphaFoldDB" id="A0ABD4A6R7"/>